<organism evidence="3 4">
    <name type="scientific">Azospirillum oryzae</name>
    <dbReference type="NCBI Taxonomy" id="286727"/>
    <lineage>
        <taxon>Bacteria</taxon>
        <taxon>Pseudomonadati</taxon>
        <taxon>Pseudomonadota</taxon>
        <taxon>Alphaproteobacteria</taxon>
        <taxon>Rhodospirillales</taxon>
        <taxon>Azospirillaceae</taxon>
        <taxon>Azospirillum</taxon>
    </lineage>
</organism>
<name>A0A1X7F0K1_9PROT</name>
<dbReference type="SUPFAM" id="SSF109709">
    <property type="entry name" value="KorB DNA-binding domain-like"/>
    <property type="match status" value="1"/>
</dbReference>
<dbReference type="AlphaFoldDB" id="A0A1X7F0K1"/>
<dbReference type="OrthoDB" id="9813122at2"/>
<dbReference type="GO" id="GO:0007059">
    <property type="term" value="P:chromosome segregation"/>
    <property type="evidence" value="ECO:0007669"/>
    <property type="project" value="TreeGrafter"/>
</dbReference>
<dbReference type="PANTHER" id="PTHR33375">
    <property type="entry name" value="CHROMOSOME-PARTITIONING PROTEIN PARB-RELATED"/>
    <property type="match status" value="1"/>
</dbReference>
<dbReference type="InterPro" id="IPR036086">
    <property type="entry name" value="ParB/Sulfiredoxin_sf"/>
</dbReference>
<dbReference type="Pfam" id="PF02195">
    <property type="entry name" value="ParB_N"/>
    <property type="match status" value="1"/>
</dbReference>
<sequence>MKTIAIPLGRLRLAETNMRTSHRSAGLEELKASLLVHGQLQPIVVTRAPDGDGFAVVAGARRTLAARALVAEGKWPDTTRLAAVRRRAGEAEARELSLAENLQRVAPCAADEALAFARLVGDGADPAALAARFGRPVRYVRQRLALAALSPAVLEGLREGRVALAVAEALTLSASHARQEELLARVLECPPVDAARYVREALRRARLPAGHALPGVLDAYAAAGGTLTRDLFDGADGGLVDDPALFLACQRAALEDEAERRRDGWAFVEVQDGPQAWSWRGAFSHAVPSLTPEQQALLTRLKRELERPDLTAAERALLEERLDAIEPEYDRSACGVVAVLAPDGAVQWVEGLCRREPEPSPADEDDLPPWKVPPWEDPPAGGAAAETPEEPKLSAAVREELGAVRTASLQAAVLEVPAMALRLACFALLAPGAGPCGLFGAAHHFPTGAREHHASQAWRRVEEAWTDWAGRLGLEAGDYAADPPALWAALGDPAVDLSGLFAVLVARRCHLGHGEAGIGLEVARELGASVAADWRPGPAVLERLPKALIEEAAQAIAPGFAQAICRLRKAEMAERVGRCLEHAGGDSADWSDLTGGAVSASRGTLEAGRAAAASWLPPGTALPADAAGEDPGTVPLAIAAE</sequence>
<dbReference type="InterPro" id="IPR050336">
    <property type="entry name" value="Chromosome_partition/occlusion"/>
</dbReference>
<evidence type="ECO:0000256" key="1">
    <source>
        <dbReference type="SAM" id="MobiDB-lite"/>
    </source>
</evidence>
<dbReference type="Gene3D" id="1.10.10.2830">
    <property type="match status" value="1"/>
</dbReference>
<accession>A0A1X7F0K1</accession>
<dbReference type="SUPFAM" id="SSF110849">
    <property type="entry name" value="ParB/Sulfiredoxin"/>
    <property type="match status" value="1"/>
</dbReference>
<evidence type="ECO:0000259" key="2">
    <source>
        <dbReference type="SMART" id="SM00470"/>
    </source>
</evidence>
<dbReference type="InterPro" id="IPR003115">
    <property type="entry name" value="ParB_N"/>
</dbReference>
<dbReference type="CDD" id="cd16406">
    <property type="entry name" value="ParB_N_like"/>
    <property type="match status" value="1"/>
</dbReference>
<feature type="region of interest" description="Disordered" evidence="1">
    <location>
        <begin position="355"/>
        <end position="389"/>
    </location>
</feature>
<protein>
    <submittedName>
        <fullName evidence="3">Chromosome partitioning protein, ParB family</fullName>
    </submittedName>
</protein>
<dbReference type="EMBL" id="FXAK01000004">
    <property type="protein sequence ID" value="SMF43037.1"/>
    <property type="molecule type" value="Genomic_DNA"/>
</dbReference>
<dbReference type="STRING" id="286727.SAMN02982917_2178"/>
<dbReference type="PANTHER" id="PTHR33375:SF7">
    <property type="entry name" value="CHROMOSOME 2-PARTITIONING PROTEIN PARB-RELATED"/>
    <property type="match status" value="1"/>
</dbReference>
<proteinExistence type="predicted"/>
<reference evidence="3 4" key="1">
    <citation type="submission" date="2017-04" db="EMBL/GenBank/DDBJ databases">
        <authorList>
            <person name="Afonso C.L."/>
            <person name="Miller P.J."/>
            <person name="Scott M.A."/>
            <person name="Spackman E."/>
            <person name="Goraichik I."/>
            <person name="Dimitrov K.M."/>
            <person name="Suarez D.L."/>
            <person name="Swayne D.E."/>
        </authorList>
    </citation>
    <scope>NUCLEOTIDE SEQUENCE [LARGE SCALE GENOMIC DNA]</scope>
    <source>
        <strain evidence="3 4">A2P</strain>
    </source>
</reference>
<dbReference type="Proteomes" id="UP000192936">
    <property type="component" value="Unassembled WGS sequence"/>
</dbReference>
<evidence type="ECO:0000313" key="3">
    <source>
        <dbReference type="EMBL" id="SMF43037.1"/>
    </source>
</evidence>
<dbReference type="RefSeq" id="WP_085085106.1">
    <property type="nucleotide sequence ID" value="NZ_FXAK01000004.1"/>
</dbReference>
<dbReference type="SMART" id="SM00470">
    <property type="entry name" value="ParB"/>
    <property type="match status" value="1"/>
</dbReference>
<gene>
    <name evidence="3" type="ORF">SAMN02982917_2178</name>
</gene>
<evidence type="ECO:0000313" key="4">
    <source>
        <dbReference type="Proteomes" id="UP000192936"/>
    </source>
</evidence>
<dbReference type="GO" id="GO:0005694">
    <property type="term" value="C:chromosome"/>
    <property type="evidence" value="ECO:0007669"/>
    <property type="project" value="TreeGrafter"/>
</dbReference>
<feature type="domain" description="ParB-like N-terminal" evidence="2">
    <location>
        <begin position="4"/>
        <end position="102"/>
    </location>
</feature>
<dbReference type="Gene3D" id="3.90.1530.30">
    <property type="match status" value="1"/>
</dbReference>